<evidence type="ECO:0000256" key="1">
    <source>
        <dbReference type="ARBA" id="ARBA00010928"/>
    </source>
</evidence>
<comment type="similarity">
    <text evidence="1">Belongs to the Gfo/Idh/MocA family.</text>
</comment>
<protein>
    <submittedName>
        <fullName evidence="5">Putative dehydrogenase</fullName>
    </submittedName>
</protein>
<proteinExistence type="inferred from homology"/>
<dbReference type="RefSeq" id="WP_288196189.1">
    <property type="nucleotide sequence ID" value="NZ_LT608334.1"/>
</dbReference>
<reference evidence="5" key="1">
    <citation type="submission" date="2016-08" db="EMBL/GenBank/DDBJ databases">
        <authorList>
            <person name="Seilhamer J.J."/>
        </authorList>
    </citation>
    <scope>NUCLEOTIDE SEQUENCE</scope>
    <source>
        <strain evidence="5">86</strain>
    </source>
</reference>
<dbReference type="Pfam" id="PF01408">
    <property type="entry name" value="GFO_IDH_MocA"/>
    <property type="match status" value="1"/>
</dbReference>
<dbReference type="PANTHER" id="PTHR22604">
    <property type="entry name" value="OXIDOREDUCTASES"/>
    <property type="match status" value="1"/>
</dbReference>
<dbReference type="EMBL" id="FMJD01000007">
    <property type="protein sequence ID" value="SCM75890.1"/>
    <property type="molecule type" value="Genomic_DNA"/>
</dbReference>
<dbReference type="InterPro" id="IPR050984">
    <property type="entry name" value="Gfo/Idh/MocA_domain"/>
</dbReference>
<sequence>MTKLRWGILATGWIADLFVQDLLDNGMTVTAVGSRSIEKAVDFAAKHGIPRSHGSYQALADDPEVDVVYIATPHPFHAAAAELCIAAGKHVLVEKSFTLTGAEARHLLDLSRKHDVVVLEAMWTRFLPHMVRLRQALAGGMIGEIRTLVATHTQDLPDDPGHRLNALELGGGALLDLGIYPISFAFDILGEPTQVLASGRLKATGADAEVSTIFRYANGASALTVSASDAPGSNRAEINGTEGHVEIDGIWYTPTGFRIYDSEKNLLEEFKPTEMKGRGMHFQAVELERLVAAGERSSPILPLEQSVAIMETLDDIRKQIGVTYPGEAAHSRQTGVKG</sequence>
<dbReference type="AlphaFoldDB" id="A0A212LEH4"/>
<gene>
    <name evidence="5" type="ORF">KL86PLE_30337</name>
</gene>
<keyword evidence="2" id="KW-0560">Oxidoreductase</keyword>
<dbReference type="PANTHER" id="PTHR22604:SF105">
    <property type="entry name" value="TRANS-1,2-DIHYDROBENZENE-1,2-DIOL DEHYDROGENASE"/>
    <property type="match status" value="1"/>
</dbReference>
<dbReference type="SUPFAM" id="SSF55347">
    <property type="entry name" value="Glyceraldehyde-3-phosphate dehydrogenase-like, C-terminal domain"/>
    <property type="match status" value="1"/>
</dbReference>
<evidence type="ECO:0000313" key="5">
    <source>
        <dbReference type="EMBL" id="SCM75890.1"/>
    </source>
</evidence>
<dbReference type="InterPro" id="IPR036291">
    <property type="entry name" value="NAD(P)-bd_dom_sf"/>
</dbReference>
<evidence type="ECO:0000256" key="2">
    <source>
        <dbReference type="ARBA" id="ARBA00023002"/>
    </source>
</evidence>
<organism evidence="5">
    <name type="scientific">uncultured Pleomorphomonas sp</name>
    <dbReference type="NCBI Taxonomy" id="442121"/>
    <lineage>
        <taxon>Bacteria</taxon>
        <taxon>Pseudomonadati</taxon>
        <taxon>Pseudomonadota</taxon>
        <taxon>Alphaproteobacteria</taxon>
        <taxon>Hyphomicrobiales</taxon>
        <taxon>Pleomorphomonadaceae</taxon>
        <taxon>Pleomorphomonas</taxon>
        <taxon>environmental samples</taxon>
    </lineage>
</organism>
<dbReference type="Gene3D" id="3.40.50.720">
    <property type="entry name" value="NAD(P)-binding Rossmann-like Domain"/>
    <property type="match status" value="1"/>
</dbReference>
<dbReference type="GO" id="GO:0016491">
    <property type="term" value="F:oxidoreductase activity"/>
    <property type="evidence" value="ECO:0007669"/>
    <property type="project" value="UniProtKB-KW"/>
</dbReference>
<feature type="domain" description="Gfo/Idh/MocA-like oxidoreductase N-terminal" evidence="3">
    <location>
        <begin position="5"/>
        <end position="119"/>
    </location>
</feature>
<name>A0A212LEH4_9HYPH</name>
<dbReference type="SUPFAM" id="SSF51735">
    <property type="entry name" value="NAD(P)-binding Rossmann-fold domains"/>
    <property type="match status" value="1"/>
</dbReference>
<dbReference type="Pfam" id="PF22725">
    <property type="entry name" value="GFO_IDH_MocA_C3"/>
    <property type="match status" value="1"/>
</dbReference>
<dbReference type="InterPro" id="IPR000683">
    <property type="entry name" value="Gfo/Idh/MocA-like_OxRdtase_N"/>
</dbReference>
<accession>A0A212LEH4</accession>
<feature type="domain" description="GFO/IDH/MocA-like oxidoreductase" evidence="4">
    <location>
        <begin position="131"/>
        <end position="245"/>
    </location>
</feature>
<dbReference type="Gene3D" id="3.30.360.10">
    <property type="entry name" value="Dihydrodipicolinate Reductase, domain 2"/>
    <property type="match status" value="1"/>
</dbReference>
<dbReference type="GO" id="GO:0000166">
    <property type="term" value="F:nucleotide binding"/>
    <property type="evidence" value="ECO:0007669"/>
    <property type="project" value="InterPro"/>
</dbReference>
<evidence type="ECO:0000259" key="3">
    <source>
        <dbReference type="Pfam" id="PF01408"/>
    </source>
</evidence>
<evidence type="ECO:0000259" key="4">
    <source>
        <dbReference type="Pfam" id="PF22725"/>
    </source>
</evidence>
<dbReference type="InterPro" id="IPR055170">
    <property type="entry name" value="GFO_IDH_MocA-like_dom"/>
</dbReference>